<feature type="chain" id="PRO_5011563528" evidence="1">
    <location>
        <begin position="29"/>
        <end position="227"/>
    </location>
</feature>
<reference evidence="3" key="1">
    <citation type="submission" date="2016-10" db="EMBL/GenBank/DDBJ databases">
        <authorList>
            <person name="Varghese N."/>
            <person name="Submissions S."/>
        </authorList>
    </citation>
    <scope>NUCLEOTIDE SEQUENCE [LARGE SCALE GENOMIC DNA]</scope>
    <source>
        <strain evidence="3">CGMCC 1.7655</strain>
    </source>
</reference>
<accession>A0A1G9FN68</accession>
<keyword evidence="3" id="KW-1185">Reference proteome</keyword>
<protein>
    <submittedName>
        <fullName evidence="2">Uncharacterized protein</fullName>
    </submittedName>
</protein>
<dbReference type="AlphaFoldDB" id="A0A1G9FN68"/>
<gene>
    <name evidence="2" type="ORF">SAMN04487971_10418</name>
</gene>
<evidence type="ECO:0000313" key="2">
    <source>
        <dbReference type="EMBL" id="SDK89809.1"/>
    </source>
</evidence>
<sequence>MRQRKGLRGRLAAAMLVGCLAGAPAMLAANEASDLIFADRGPWNLADRTLTWSLVHKGPASPAFVAVEDGRITMTEVTDPSDGKPVLQLEQKATGRNLKIGRFPVSGGDPSVVFFLESTTRDMATLTGGNPDYIRNRIKDAVFRGGAVAREGGVTTVVARPFEADPNRARMGGFETLELRFVLGEDPKAPIREMVAETTGPVAAAVPREMAGQVIAPAPYRHAMVLQ</sequence>
<dbReference type="EMBL" id="FNGE01000004">
    <property type="protein sequence ID" value="SDK89809.1"/>
    <property type="molecule type" value="Genomic_DNA"/>
</dbReference>
<evidence type="ECO:0000256" key="1">
    <source>
        <dbReference type="SAM" id="SignalP"/>
    </source>
</evidence>
<proteinExistence type="predicted"/>
<feature type="signal peptide" evidence="1">
    <location>
        <begin position="1"/>
        <end position="28"/>
    </location>
</feature>
<dbReference type="STRING" id="525640.SAMN04487971_10418"/>
<evidence type="ECO:0000313" key="3">
    <source>
        <dbReference type="Proteomes" id="UP000199555"/>
    </source>
</evidence>
<dbReference type="Proteomes" id="UP000199555">
    <property type="component" value="Unassembled WGS sequence"/>
</dbReference>
<name>A0A1G9FN68_9RHOB</name>
<dbReference type="RefSeq" id="WP_175558774.1">
    <property type="nucleotide sequence ID" value="NZ_FNGE01000004.1"/>
</dbReference>
<organism evidence="2 3">
    <name type="scientific">Paracoccus chinensis</name>
    <dbReference type="NCBI Taxonomy" id="525640"/>
    <lineage>
        <taxon>Bacteria</taxon>
        <taxon>Pseudomonadati</taxon>
        <taxon>Pseudomonadota</taxon>
        <taxon>Alphaproteobacteria</taxon>
        <taxon>Rhodobacterales</taxon>
        <taxon>Paracoccaceae</taxon>
        <taxon>Paracoccus</taxon>
    </lineage>
</organism>
<keyword evidence="1" id="KW-0732">Signal</keyword>